<name>A0A833UNV5_JUGRE</name>
<comment type="caution">
    <text evidence="2">The sequence shown here is derived from an EMBL/GenBank/DDBJ whole genome shotgun (WGS) entry which is preliminary data.</text>
</comment>
<dbReference type="Proteomes" id="UP000619265">
    <property type="component" value="Unassembled WGS sequence"/>
</dbReference>
<reference evidence="2" key="1">
    <citation type="submission" date="2015-10" db="EMBL/GenBank/DDBJ databases">
        <authorList>
            <person name="Martinez-Garcia P.J."/>
            <person name="Crepeau M.W."/>
            <person name="Puiu D."/>
            <person name="Gonzalez-Ibeas D."/>
            <person name="Whalen J."/>
            <person name="Stevens K."/>
            <person name="Paul R."/>
            <person name="Butterfield T."/>
            <person name="Britton M."/>
            <person name="Reagan R."/>
            <person name="Chakraborty S."/>
            <person name="Walawage S.L."/>
            <person name="Vasquez-Gross H.A."/>
            <person name="Cardeno C."/>
            <person name="Famula R."/>
            <person name="Pratt K."/>
            <person name="Kuruganti S."/>
            <person name="Aradhya M.K."/>
            <person name="Leslie C.A."/>
            <person name="Dandekar A.M."/>
            <person name="Salzberg S.L."/>
            <person name="Wegrzyn J.L."/>
            <person name="Langley C.H."/>
            <person name="Neale D.B."/>
        </authorList>
    </citation>
    <scope>NUCLEOTIDE SEQUENCE</scope>
    <source>
        <tissue evidence="2">Leaves</tissue>
    </source>
</reference>
<dbReference type="EMBL" id="LIHL02000008">
    <property type="protein sequence ID" value="KAF5462813.1"/>
    <property type="molecule type" value="Genomic_DNA"/>
</dbReference>
<dbReference type="InterPro" id="IPR013103">
    <property type="entry name" value="RVT_2"/>
</dbReference>
<dbReference type="InterPro" id="IPR043502">
    <property type="entry name" value="DNA/RNA_pol_sf"/>
</dbReference>
<dbReference type="Pfam" id="PF07727">
    <property type="entry name" value="RVT_2"/>
    <property type="match status" value="1"/>
</dbReference>
<dbReference type="PANTHER" id="PTHR11439:SF489">
    <property type="entry name" value="RNA-DIRECTED DNA POLYMERASE"/>
    <property type="match status" value="1"/>
</dbReference>
<feature type="domain" description="Reverse transcriptase Ty1/copia-type" evidence="1">
    <location>
        <begin position="7"/>
        <end position="145"/>
    </location>
</feature>
<proteinExistence type="predicted"/>
<dbReference type="Gramene" id="Jr08_15380_p1">
    <property type="protein sequence ID" value="cds.Jr08_15380_p1"/>
    <property type="gene ID" value="Jr08_15380"/>
</dbReference>
<protein>
    <recommendedName>
        <fullName evidence="1">Reverse transcriptase Ty1/copia-type domain-containing protein</fullName>
    </recommendedName>
</protein>
<reference evidence="2" key="2">
    <citation type="submission" date="2020-03" db="EMBL/GenBank/DDBJ databases">
        <title>Walnut 2.0.</title>
        <authorList>
            <person name="Marrano A."/>
            <person name="Britton M."/>
            <person name="Zimin A.V."/>
            <person name="Zaini P.A."/>
            <person name="Workman R."/>
            <person name="Puiu D."/>
            <person name="Bianco L."/>
            <person name="Allen B.J."/>
            <person name="Troggio M."/>
            <person name="Leslie C.A."/>
            <person name="Timp W."/>
            <person name="Dendekar A."/>
            <person name="Salzberg S.L."/>
            <person name="Neale D.B."/>
        </authorList>
    </citation>
    <scope>NUCLEOTIDE SEQUENCE</scope>
    <source>
        <tissue evidence="2">Leaves</tissue>
    </source>
</reference>
<evidence type="ECO:0000313" key="2">
    <source>
        <dbReference type="EMBL" id="KAF5462813.1"/>
    </source>
</evidence>
<dbReference type="AlphaFoldDB" id="A0A833UNV5"/>
<evidence type="ECO:0000259" key="1">
    <source>
        <dbReference type="Pfam" id="PF07727"/>
    </source>
</evidence>
<gene>
    <name evidence="2" type="ORF">F2P56_018789</name>
</gene>
<dbReference type="SUPFAM" id="SSF56672">
    <property type="entry name" value="DNA/RNA polymerases"/>
    <property type="match status" value="1"/>
</dbReference>
<sequence length="270" mass="30811">MKQLASFVDSFHPSFVSKLHKSLYGLKQVPHAWYIALRQSLLQLGFKNSALDCSLFIYNFDGITIDVLVYVDDLILTGNNQTHLHQLVHQLGVECSLKELQPLHYFLGIEVILTTEGLFLTQQKYVQDLLDRTCMDGAKYMTTPLSTSVKLHLGDGSPPVDCTEFRRIISALQYLSFTRPNISFAVNKLAQFMHNPSSIHWQATKSLLRYLTHIVQHSILLQQSSPIQLRAFLYADWVGNQDDRTSTTAYLLFLGSNFISWRTREQKAVA</sequence>
<evidence type="ECO:0000313" key="3">
    <source>
        <dbReference type="Proteomes" id="UP000619265"/>
    </source>
</evidence>
<accession>A0A833UNV5</accession>
<dbReference type="PANTHER" id="PTHR11439">
    <property type="entry name" value="GAG-POL-RELATED RETROTRANSPOSON"/>
    <property type="match status" value="1"/>
</dbReference>
<organism evidence="2 3">
    <name type="scientific">Juglans regia</name>
    <name type="common">English walnut</name>
    <dbReference type="NCBI Taxonomy" id="51240"/>
    <lineage>
        <taxon>Eukaryota</taxon>
        <taxon>Viridiplantae</taxon>
        <taxon>Streptophyta</taxon>
        <taxon>Embryophyta</taxon>
        <taxon>Tracheophyta</taxon>
        <taxon>Spermatophyta</taxon>
        <taxon>Magnoliopsida</taxon>
        <taxon>eudicotyledons</taxon>
        <taxon>Gunneridae</taxon>
        <taxon>Pentapetalae</taxon>
        <taxon>rosids</taxon>
        <taxon>fabids</taxon>
        <taxon>Fagales</taxon>
        <taxon>Juglandaceae</taxon>
        <taxon>Juglans</taxon>
    </lineage>
</organism>